<feature type="chain" id="PRO_5017289575" description="Peptidase" evidence="1">
    <location>
        <begin position="28"/>
        <end position="397"/>
    </location>
</feature>
<proteinExistence type="predicted"/>
<organism evidence="2 3">
    <name type="scientific">Vallicoccus soli</name>
    <dbReference type="NCBI Taxonomy" id="2339232"/>
    <lineage>
        <taxon>Bacteria</taxon>
        <taxon>Bacillati</taxon>
        <taxon>Actinomycetota</taxon>
        <taxon>Actinomycetes</taxon>
        <taxon>Motilibacterales</taxon>
        <taxon>Vallicoccaceae</taxon>
        <taxon>Vallicoccus</taxon>
    </lineage>
</organism>
<dbReference type="RefSeq" id="WP_119950954.1">
    <property type="nucleotide sequence ID" value="NZ_QZEZ01000006.1"/>
</dbReference>
<evidence type="ECO:0000256" key="1">
    <source>
        <dbReference type="SAM" id="SignalP"/>
    </source>
</evidence>
<evidence type="ECO:0008006" key="4">
    <source>
        <dbReference type="Google" id="ProtNLM"/>
    </source>
</evidence>
<keyword evidence="3" id="KW-1185">Reference proteome</keyword>
<sequence>MLKRTRWSLAAATGLALGLGLVTPAAAAPGPVAAPTAAAARTTAAATSAALPPALARLLPADWDQRRAAAAARLGVEPSPAQEALERVIDPADHACAPTALDAFVEDLVAGVPTEDLLVLALFGGLDVATYDALLHGTASDPRYALDPDYRKELSTSFRSAQRFWDVQSSDIQLLAMHGAAAQDAARVERFYREVYGVPAADARELAALVVDAVRRLPGGADNPLLTLNAYAFTAEGDDDPLVAGVPDKIVFGDGILAFLEHLRIADVGARAILAHEFAHHVQFEQDLFDSPLTGPEATRRTELMADAFATYFATHKRGLTLNAKRLLQVERSFFEVGDCSFESDGHHGTPAQRLRASQWGADVARSAQKQGHVLPSLVLAGRFEAALPGFVRPDAG</sequence>
<evidence type="ECO:0000313" key="2">
    <source>
        <dbReference type="EMBL" id="RJK94772.1"/>
    </source>
</evidence>
<accession>A0A3A3Z003</accession>
<dbReference type="OrthoDB" id="9152336at2"/>
<comment type="caution">
    <text evidence="2">The sequence shown here is derived from an EMBL/GenBank/DDBJ whole genome shotgun (WGS) entry which is preliminary data.</text>
</comment>
<protein>
    <recommendedName>
        <fullName evidence="4">Peptidase</fullName>
    </recommendedName>
</protein>
<keyword evidence="1" id="KW-0732">Signal</keyword>
<gene>
    <name evidence="2" type="ORF">D5H78_13140</name>
</gene>
<name>A0A3A3Z003_9ACTN</name>
<reference evidence="2 3" key="1">
    <citation type="submission" date="2018-09" db="EMBL/GenBank/DDBJ databases">
        <title>YIM 75000 draft genome.</title>
        <authorList>
            <person name="Tang S."/>
            <person name="Feng Y."/>
        </authorList>
    </citation>
    <scope>NUCLEOTIDE SEQUENCE [LARGE SCALE GENOMIC DNA]</scope>
    <source>
        <strain evidence="2 3">YIM 75000</strain>
    </source>
</reference>
<feature type="signal peptide" evidence="1">
    <location>
        <begin position="1"/>
        <end position="27"/>
    </location>
</feature>
<dbReference type="EMBL" id="QZEZ01000006">
    <property type="protein sequence ID" value="RJK94772.1"/>
    <property type="molecule type" value="Genomic_DNA"/>
</dbReference>
<dbReference type="Proteomes" id="UP000265614">
    <property type="component" value="Unassembled WGS sequence"/>
</dbReference>
<evidence type="ECO:0000313" key="3">
    <source>
        <dbReference type="Proteomes" id="UP000265614"/>
    </source>
</evidence>
<dbReference type="AlphaFoldDB" id="A0A3A3Z003"/>